<dbReference type="InterPro" id="IPR009446">
    <property type="entry name" value="Mgm101"/>
</dbReference>
<comment type="subcellular location">
    <subcellularLocation>
        <location evidence="1">Mitochondrion matrix</location>
        <location evidence="1">Mitochondrion nucleoid</location>
    </subcellularLocation>
</comment>
<comment type="caution">
    <text evidence="9">The sequence shown here is derived from an EMBL/GenBank/DDBJ whole genome shotgun (WGS) entry which is preliminary data.</text>
</comment>
<evidence type="ECO:0000256" key="8">
    <source>
        <dbReference type="ARBA" id="ARBA00023271"/>
    </source>
</evidence>
<evidence type="ECO:0000256" key="6">
    <source>
        <dbReference type="ARBA" id="ARBA00023128"/>
    </source>
</evidence>
<keyword evidence="6" id="KW-0496">Mitochondrion</keyword>
<evidence type="ECO:0000313" key="10">
    <source>
        <dbReference type="Proteomes" id="UP001159427"/>
    </source>
</evidence>
<evidence type="ECO:0000256" key="5">
    <source>
        <dbReference type="ARBA" id="ARBA00023125"/>
    </source>
</evidence>
<evidence type="ECO:0000313" key="9">
    <source>
        <dbReference type="EMBL" id="CAH3021637.1"/>
    </source>
</evidence>
<keyword evidence="10" id="KW-1185">Reference proteome</keyword>
<accession>A0ABN8LWG3</accession>
<comment type="similarity">
    <text evidence="2">Belongs to the MGM101 family.</text>
</comment>
<dbReference type="PANTHER" id="PTHR31404:SF0">
    <property type="entry name" value="MITOCHONDRIAL GENOME MAINTENANCE PROTEIN MGM101"/>
    <property type="match status" value="1"/>
</dbReference>
<keyword evidence="5" id="KW-0238">DNA-binding</keyword>
<sequence>MAALRRTTLTVYSVCARLARVSSRLLSYEQNGQDKTSAQPLTEGEETNTVLSQANNSLNGLSEAFSGAASVPFSSEITQALMSPINENDIEIKPDGLIYLPEIKYRRILNQAFGPGGWALLPRGESLQFQSDRDNSQLIVREYALFCLGRFVAQTVGEHTFYSSNNMVYGKAMEAAKSNALMRCCKDLGVASELWDPQFIIQWKDKFALSAWCENVRTREKKKLWRRKDRKTTDAFQYPWKEISQEK</sequence>
<keyword evidence="4" id="KW-0809">Transit peptide</keyword>
<keyword evidence="8" id="KW-1135">Mitochondrion nucleoid</keyword>
<name>A0ABN8LWG3_9CNID</name>
<keyword evidence="3" id="KW-0227">DNA damage</keyword>
<evidence type="ECO:0000256" key="4">
    <source>
        <dbReference type="ARBA" id="ARBA00022946"/>
    </source>
</evidence>
<evidence type="ECO:0000256" key="7">
    <source>
        <dbReference type="ARBA" id="ARBA00023204"/>
    </source>
</evidence>
<proteinExistence type="inferred from homology"/>
<protein>
    <recommendedName>
        <fullName evidence="11">Mitochondrial genome maintenance protein MGM101</fullName>
    </recommendedName>
</protein>
<gene>
    <name evidence="9" type="ORF">PEVE_00012113</name>
</gene>
<organism evidence="9 10">
    <name type="scientific">Porites evermanni</name>
    <dbReference type="NCBI Taxonomy" id="104178"/>
    <lineage>
        <taxon>Eukaryota</taxon>
        <taxon>Metazoa</taxon>
        <taxon>Cnidaria</taxon>
        <taxon>Anthozoa</taxon>
        <taxon>Hexacorallia</taxon>
        <taxon>Scleractinia</taxon>
        <taxon>Fungiina</taxon>
        <taxon>Poritidae</taxon>
        <taxon>Porites</taxon>
    </lineage>
</organism>
<dbReference type="Proteomes" id="UP001159427">
    <property type="component" value="Unassembled WGS sequence"/>
</dbReference>
<reference evidence="9 10" key="1">
    <citation type="submission" date="2022-05" db="EMBL/GenBank/DDBJ databases">
        <authorList>
            <consortium name="Genoscope - CEA"/>
            <person name="William W."/>
        </authorList>
    </citation>
    <scope>NUCLEOTIDE SEQUENCE [LARGE SCALE GENOMIC DNA]</scope>
</reference>
<dbReference type="PANTHER" id="PTHR31404">
    <property type="entry name" value="MITOCHONDRIAL GENOME MAINTENANCE PROTEIN MGM101"/>
    <property type="match status" value="1"/>
</dbReference>
<dbReference type="EMBL" id="CALNXI010000189">
    <property type="protein sequence ID" value="CAH3021637.1"/>
    <property type="molecule type" value="Genomic_DNA"/>
</dbReference>
<dbReference type="Pfam" id="PF06420">
    <property type="entry name" value="Mgm101p"/>
    <property type="match status" value="1"/>
</dbReference>
<evidence type="ECO:0000256" key="1">
    <source>
        <dbReference type="ARBA" id="ARBA00004436"/>
    </source>
</evidence>
<evidence type="ECO:0000256" key="3">
    <source>
        <dbReference type="ARBA" id="ARBA00022763"/>
    </source>
</evidence>
<evidence type="ECO:0008006" key="11">
    <source>
        <dbReference type="Google" id="ProtNLM"/>
    </source>
</evidence>
<evidence type="ECO:0000256" key="2">
    <source>
        <dbReference type="ARBA" id="ARBA00007053"/>
    </source>
</evidence>
<keyword evidence="7" id="KW-0234">DNA repair</keyword>